<protein>
    <submittedName>
        <fullName evidence="2">Uncharacterized protein</fullName>
    </submittedName>
</protein>
<name>A0A4R6Q9M1_9FIRM</name>
<evidence type="ECO:0000313" key="3">
    <source>
        <dbReference type="Proteomes" id="UP000295500"/>
    </source>
</evidence>
<proteinExistence type="predicted"/>
<dbReference type="Proteomes" id="UP000295500">
    <property type="component" value="Unassembled WGS sequence"/>
</dbReference>
<dbReference type="AlphaFoldDB" id="A0A4R6Q9M1"/>
<accession>A0A4R6Q9M1</accession>
<keyword evidence="1" id="KW-0472">Membrane</keyword>
<keyword evidence="3" id="KW-1185">Reference proteome</keyword>
<dbReference type="EMBL" id="SNXO01000005">
    <property type="protein sequence ID" value="TDP59001.1"/>
    <property type="molecule type" value="Genomic_DNA"/>
</dbReference>
<feature type="transmembrane region" description="Helical" evidence="1">
    <location>
        <begin position="12"/>
        <end position="33"/>
    </location>
</feature>
<evidence type="ECO:0000313" key="2">
    <source>
        <dbReference type="EMBL" id="TDP59001.1"/>
    </source>
</evidence>
<dbReference type="OrthoDB" id="2085741at2"/>
<reference evidence="2 3" key="1">
    <citation type="submission" date="2019-03" db="EMBL/GenBank/DDBJ databases">
        <title>Genomic Encyclopedia of Type Strains, Phase IV (KMG-IV): sequencing the most valuable type-strain genomes for metagenomic binning, comparative biology and taxonomic classification.</title>
        <authorList>
            <person name="Goeker M."/>
        </authorList>
    </citation>
    <scope>NUCLEOTIDE SEQUENCE [LARGE SCALE GENOMIC DNA]</scope>
    <source>
        <strain evidence="2 3">DSM 28287</strain>
    </source>
</reference>
<keyword evidence="1" id="KW-0812">Transmembrane</keyword>
<comment type="caution">
    <text evidence="2">The sequence shown here is derived from an EMBL/GenBank/DDBJ whole genome shotgun (WGS) entry which is preliminary data.</text>
</comment>
<keyword evidence="1" id="KW-1133">Transmembrane helix</keyword>
<gene>
    <name evidence="2" type="ORF">EV211_10571</name>
</gene>
<dbReference type="RefSeq" id="WP_133527825.1">
    <property type="nucleotide sequence ID" value="NZ_CALCQM010000045.1"/>
</dbReference>
<sequence>MLKEIIAEKANIFRVMILILCFIFTITVVPINAETSFVNNNNSGIDNNIIVARNALGDNYADCKCYDCIAEEINSLEQIGAISKNSIINAKEEVSNKSASVVYTVDYEGIINTVRMLETNENMSIVEFKQGNIINIVKILSNGHVYVDGNLVEYGDLNNLSNAPITVADSSTWYQNSPPYGSQSDYTYNVNSSQNSNVSLTKKISKYTVGALATVISVLLPGSGLATHIASAIYNYFVDNDPNTQGLSYKLITYNHKNYHNSYISPINKYVTMYKYTWYSKTSYHGSSKKVFQYRCKEIY</sequence>
<organism evidence="2 3">
    <name type="scientific">Aminicella lysinilytica</name>
    <dbReference type="NCBI Taxonomy" id="433323"/>
    <lineage>
        <taxon>Bacteria</taxon>
        <taxon>Bacillati</taxon>
        <taxon>Bacillota</taxon>
        <taxon>Clostridia</taxon>
        <taxon>Peptostreptococcales</taxon>
        <taxon>Anaerovoracaceae</taxon>
        <taxon>Aminicella</taxon>
    </lineage>
</organism>
<evidence type="ECO:0000256" key="1">
    <source>
        <dbReference type="SAM" id="Phobius"/>
    </source>
</evidence>